<comment type="caution">
    <text evidence="3">The sequence shown here is derived from an EMBL/GenBank/DDBJ whole genome shotgun (WGS) entry which is preliminary data.</text>
</comment>
<dbReference type="EMBL" id="CAJHNH020001602">
    <property type="protein sequence ID" value="CAG5123745.1"/>
    <property type="molecule type" value="Genomic_DNA"/>
</dbReference>
<feature type="transmembrane region" description="Helical" evidence="1">
    <location>
        <begin position="12"/>
        <end position="31"/>
    </location>
</feature>
<keyword evidence="1" id="KW-1133">Transmembrane helix</keyword>
<keyword evidence="1" id="KW-0472">Membrane</keyword>
<dbReference type="CDD" id="cd02440">
    <property type="entry name" value="AdoMet_MTases"/>
    <property type="match status" value="1"/>
</dbReference>
<dbReference type="Proteomes" id="UP000678393">
    <property type="component" value="Unassembled WGS sequence"/>
</dbReference>
<reference evidence="3" key="1">
    <citation type="submission" date="2021-04" db="EMBL/GenBank/DDBJ databases">
        <authorList>
            <consortium name="Molecular Ecology Group"/>
        </authorList>
    </citation>
    <scope>NUCLEOTIDE SEQUENCE</scope>
</reference>
<evidence type="ECO:0000256" key="1">
    <source>
        <dbReference type="SAM" id="Phobius"/>
    </source>
</evidence>
<evidence type="ECO:0000313" key="4">
    <source>
        <dbReference type="Proteomes" id="UP000678393"/>
    </source>
</evidence>
<dbReference type="InterPro" id="IPR013216">
    <property type="entry name" value="Methyltransf_11"/>
</dbReference>
<dbReference type="Pfam" id="PF08241">
    <property type="entry name" value="Methyltransf_11"/>
    <property type="match status" value="1"/>
</dbReference>
<protein>
    <recommendedName>
        <fullName evidence="2">Methyltransferase type 11 domain-containing protein</fullName>
    </recommendedName>
</protein>
<name>A0A8S3Z6W1_9EUPU</name>
<keyword evidence="4" id="KW-1185">Reference proteome</keyword>
<feature type="domain" description="Methyltransferase type 11" evidence="2">
    <location>
        <begin position="79"/>
        <end position="177"/>
    </location>
</feature>
<evidence type="ECO:0000313" key="3">
    <source>
        <dbReference type="EMBL" id="CAG5123745.1"/>
    </source>
</evidence>
<sequence length="250" mass="28916">MSEFDARLSTALYHIAILGTVAYFVAVYVFGFRKEKLEAFICYLLSGWVHRKFFHREKAILFQQMQDIKQKSKTELAILEIGVGSGMNFRFYPEGTRVTCLDPNPHHEAYLRKNLQKCDKNVKVVGFIQSFAENISAVESDTFDAVVCTLTLCTVRDPAKVLSEVRRVLKPGGTFFFLEHVAAQKGSFIRRVQNILQYMWPHLASGCNINRETWSFLDQSEFSQVQYRHYSANTWLFFYLRPSMYGTAVK</sequence>
<gene>
    <name evidence="3" type="ORF">CUNI_LOCUS9303</name>
</gene>
<accession>A0A8S3Z6W1</accession>
<dbReference type="InterPro" id="IPR052356">
    <property type="entry name" value="Thiol_S-MT"/>
</dbReference>
<dbReference type="PANTHER" id="PTHR45036">
    <property type="entry name" value="METHYLTRANSFERASE LIKE 7B"/>
    <property type="match status" value="1"/>
</dbReference>
<keyword evidence="1" id="KW-0812">Transmembrane</keyword>
<evidence type="ECO:0000259" key="2">
    <source>
        <dbReference type="Pfam" id="PF08241"/>
    </source>
</evidence>
<proteinExistence type="predicted"/>
<dbReference type="Gene3D" id="3.40.50.150">
    <property type="entry name" value="Vaccinia Virus protein VP39"/>
    <property type="match status" value="1"/>
</dbReference>
<dbReference type="PANTHER" id="PTHR45036:SF1">
    <property type="entry name" value="METHYLTRANSFERASE LIKE 7A"/>
    <property type="match status" value="1"/>
</dbReference>
<dbReference type="OrthoDB" id="416496at2759"/>
<dbReference type="InterPro" id="IPR029063">
    <property type="entry name" value="SAM-dependent_MTases_sf"/>
</dbReference>
<organism evidence="3 4">
    <name type="scientific">Candidula unifasciata</name>
    <dbReference type="NCBI Taxonomy" id="100452"/>
    <lineage>
        <taxon>Eukaryota</taxon>
        <taxon>Metazoa</taxon>
        <taxon>Spiralia</taxon>
        <taxon>Lophotrochozoa</taxon>
        <taxon>Mollusca</taxon>
        <taxon>Gastropoda</taxon>
        <taxon>Heterobranchia</taxon>
        <taxon>Euthyneura</taxon>
        <taxon>Panpulmonata</taxon>
        <taxon>Eupulmonata</taxon>
        <taxon>Stylommatophora</taxon>
        <taxon>Helicina</taxon>
        <taxon>Helicoidea</taxon>
        <taxon>Geomitridae</taxon>
        <taxon>Candidula</taxon>
    </lineage>
</organism>
<dbReference type="SUPFAM" id="SSF53335">
    <property type="entry name" value="S-adenosyl-L-methionine-dependent methyltransferases"/>
    <property type="match status" value="1"/>
</dbReference>
<dbReference type="GO" id="GO:0008757">
    <property type="term" value="F:S-adenosylmethionine-dependent methyltransferase activity"/>
    <property type="evidence" value="ECO:0007669"/>
    <property type="project" value="InterPro"/>
</dbReference>
<dbReference type="AlphaFoldDB" id="A0A8S3Z6W1"/>